<protein>
    <recommendedName>
        <fullName evidence="2">KAP NTPase domain-containing protein</fullName>
    </recommendedName>
</protein>
<dbReference type="Gene3D" id="3.40.50.300">
    <property type="entry name" value="P-loop containing nucleotide triphosphate hydrolases"/>
    <property type="match status" value="1"/>
</dbReference>
<organism evidence="3 4">
    <name type="scientific">Mucilaginibacter ginsenosidivorax</name>
    <dbReference type="NCBI Taxonomy" id="862126"/>
    <lineage>
        <taxon>Bacteria</taxon>
        <taxon>Pseudomonadati</taxon>
        <taxon>Bacteroidota</taxon>
        <taxon>Sphingobacteriia</taxon>
        <taxon>Sphingobacteriales</taxon>
        <taxon>Sphingobacteriaceae</taxon>
        <taxon>Mucilaginibacter</taxon>
    </lineage>
</organism>
<dbReference type="SUPFAM" id="SSF52540">
    <property type="entry name" value="P-loop containing nucleoside triphosphate hydrolases"/>
    <property type="match status" value="1"/>
</dbReference>
<keyword evidence="1" id="KW-0812">Transmembrane</keyword>
<feature type="domain" description="KAP NTPase" evidence="2">
    <location>
        <begin position="174"/>
        <end position="439"/>
    </location>
</feature>
<keyword evidence="4" id="KW-1185">Reference proteome</keyword>
<dbReference type="Proteomes" id="UP000321362">
    <property type="component" value="Chromosome"/>
</dbReference>
<feature type="transmembrane region" description="Helical" evidence="1">
    <location>
        <begin position="125"/>
        <end position="143"/>
    </location>
</feature>
<dbReference type="PANTHER" id="PTHR22674">
    <property type="entry name" value="NTPASE, KAP FAMILY P-LOOP DOMAIN-CONTAINING 1"/>
    <property type="match status" value="1"/>
</dbReference>
<feature type="transmembrane region" description="Helical" evidence="1">
    <location>
        <begin position="93"/>
        <end position="110"/>
    </location>
</feature>
<feature type="transmembrane region" description="Helical" evidence="1">
    <location>
        <begin position="67"/>
        <end position="86"/>
    </location>
</feature>
<keyword evidence="1" id="KW-0472">Membrane</keyword>
<name>A0A5B8VWN0_9SPHI</name>
<dbReference type="PANTHER" id="PTHR22674:SF6">
    <property type="entry name" value="NTPASE KAP FAMILY P-LOOP DOMAIN-CONTAINING PROTEIN 1"/>
    <property type="match status" value="1"/>
</dbReference>
<evidence type="ECO:0000259" key="2">
    <source>
        <dbReference type="Pfam" id="PF07693"/>
    </source>
</evidence>
<proteinExistence type="predicted"/>
<gene>
    <name evidence="3" type="ORF">FSB76_08375</name>
</gene>
<reference evidence="3 4" key="1">
    <citation type="journal article" date="2013" name="J. Microbiol.">
        <title>Mucilaginibacter ginsenosidivorax sp. nov., with ginsenoside converting activity isolated from sediment.</title>
        <authorList>
            <person name="Kim J.K."/>
            <person name="Choi T.E."/>
            <person name="Liu Q.M."/>
            <person name="Park H.Y."/>
            <person name="Yi T.H."/>
            <person name="Yoon M.H."/>
            <person name="Kim S.C."/>
            <person name="Im W.T."/>
        </authorList>
    </citation>
    <scope>NUCLEOTIDE SEQUENCE [LARGE SCALE GENOMIC DNA]</scope>
    <source>
        <strain evidence="3 4">KHI28</strain>
    </source>
</reference>
<dbReference type="InterPro" id="IPR052754">
    <property type="entry name" value="NTPase_KAP_P-loop"/>
</dbReference>
<evidence type="ECO:0000256" key="1">
    <source>
        <dbReference type="SAM" id="Phobius"/>
    </source>
</evidence>
<dbReference type="EMBL" id="CP042437">
    <property type="protein sequence ID" value="QEC75960.1"/>
    <property type="molecule type" value="Genomic_DNA"/>
</dbReference>
<dbReference type="InterPro" id="IPR027417">
    <property type="entry name" value="P-loop_NTPase"/>
</dbReference>
<dbReference type="Pfam" id="PF07693">
    <property type="entry name" value="KAP_NTPase"/>
    <property type="match status" value="1"/>
</dbReference>
<accession>A0A5B8VWN0</accession>
<dbReference type="KEGG" id="mgk:FSB76_08375"/>
<keyword evidence="1" id="KW-1133">Transmembrane helix</keyword>
<evidence type="ECO:0000313" key="4">
    <source>
        <dbReference type="Proteomes" id="UP000321362"/>
    </source>
</evidence>
<evidence type="ECO:0000313" key="3">
    <source>
        <dbReference type="EMBL" id="QEC75960.1"/>
    </source>
</evidence>
<dbReference type="InterPro" id="IPR011646">
    <property type="entry name" value="KAP_P-loop"/>
</dbReference>
<sequence length="863" mass="100321">MNKTTTSSNYLTWLISIRQALTHKTALSYGLPLILLIVLHKPIEEVTSLLIVTPVLSKVASTDIDNIIFWLIAVYLLLLFLSRIISFVPSAKAFLIQVIISLIYLYYRHYQDVWILHPLKGHQDIYYTDIIIEIAFLNAILLIRQLFAKKPLIAGKGFDDDSSLGKQKPDLLGYEPYVQSLATRVEQSRPEKAIAIGINGRWGSGKTSFFDLLKRKMVTSPIIVIDFNPWNSLSPNAIIKDFFDTVQRATRPYHSQLPKLLDTYTDKLISLHSEGWGKFAKELKSVILPEQSLNDLYDQINKEIKAIDRKIIIYIDDLDRLDKEEIAEVIRLIRNTASFSNTFFIVAYDRDYVLTAIKAMNAFNHNHFLEKIFQIEVNLPYFDPAIIQRKLADLLKAYYSEDYHENIEKEIVGTPSAYPNYFEGWIETLRDVTRLSNGIKLNLDMLLTEVVFSEFVRLEILRLKYPSVYEAFYRRSGTFLHISDKHNGTDGYQLKTISDKRGEPFYLTNEHSEFELFVQQNASRLSVEQHEIAPIIDLIDGLFGVSMLTARFRSHLSVVHPSRFELYFSYSVLEGKLSEAEFLKAIESDFPQLKTQIDEWNREKLNFEVLRRFLQIKTFKNRKRFETTVEGIFYFARQPDNDAQYGFENRQLADLLSDDKKRISKQFYDGKSDEYATFLRRLLDGATSPYSFDSTFLEHLNKSSDDSFPIHKQERLKIVQKLFYDYTQNFKAWDYNLWHLYHACSYKEWTPTGGSVYRSDTIYPVEANQIMIATITKHIDAFLPVIIDFPPFVNDHMYISGIIKTIFGSYEAFGDFLNNLDTSSSVAVKEFDEFYRQLATQNFEKAVPFEFTVIKVVNRGQVN</sequence>
<dbReference type="AlphaFoldDB" id="A0A5B8VWN0"/>